<protein>
    <recommendedName>
        <fullName evidence="1">Bacterial sugar transferase domain-containing protein</fullName>
    </recommendedName>
</protein>
<evidence type="ECO:0000259" key="1">
    <source>
        <dbReference type="Pfam" id="PF02397"/>
    </source>
</evidence>
<proteinExistence type="predicted"/>
<accession>X1RYW6</accession>
<dbReference type="InterPro" id="IPR003362">
    <property type="entry name" value="Bact_transf"/>
</dbReference>
<dbReference type="EMBL" id="BARW01003552">
    <property type="protein sequence ID" value="GAI68400.1"/>
    <property type="molecule type" value="Genomic_DNA"/>
</dbReference>
<feature type="non-terminal residue" evidence="2">
    <location>
        <position position="1"/>
    </location>
</feature>
<dbReference type="Pfam" id="PF02397">
    <property type="entry name" value="Bac_transf"/>
    <property type="match status" value="1"/>
</dbReference>
<feature type="domain" description="Bacterial sugar transferase" evidence="1">
    <location>
        <begin position="3"/>
        <end position="57"/>
    </location>
</feature>
<dbReference type="PANTHER" id="PTHR30576">
    <property type="entry name" value="COLANIC BIOSYNTHESIS UDP-GLUCOSE LIPID CARRIER TRANSFERASE"/>
    <property type="match status" value="1"/>
</dbReference>
<evidence type="ECO:0000313" key="2">
    <source>
        <dbReference type="EMBL" id="GAI68400.1"/>
    </source>
</evidence>
<sequence length="63" mass="7449">SFRHAVKPGLTGIAQLEHKPDTSIEDVKIKLQYDRYYMENASFKLDFILIARTIFTLAKRRRH</sequence>
<dbReference type="AlphaFoldDB" id="X1RYW6"/>
<reference evidence="2" key="1">
    <citation type="journal article" date="2014" name="Front. Microbiol.">
        <title>High frequency of phylogenetically diverse reductive dehalogenase-homologous genes in deep subseafloor sedimentary metagenomes.</title>
        <authorList>
            <person name="Kawai M."/>
            <person name="Futagami T."/>
            <person name="Toyoda A."/>
            <person name="Takaki Y."/>
            <person name="Nishi S."/>
            <person name="Hori S."/>
            <person name="Arai W."/>
            <person name="Tsubouchi T."/>
            <person name="Morono Y."/>
            <person name="Uchiyama I."/>
            <person name="Ito T."/>
            <person name="Fujiyama A."/>
            <person name="Inagaki F."/>
            <person name="Takami H."/>
        </authorList>
    </citation>
    <scope>NUCLEOTIDE SEQUENCE</scope>
    <source>
        <strain evidence="2">Expedition CK06-06</strain>
    </source>
</reference>
<dbReference type="GO" id="GO:0016780">
    <property type="term" value="F:phosphotransferase activity, for other substituted phosphate groups"/>
    <property type="evidence" value="ECO:0007669"/>
    <property type="project" value="TreeGrafter"/>
</dbReference>
<dbReference type="PANTHER" id="PTHR30576:SF0">
    <property type="entry name" value="UNDECAPRENYL-PHOSPHATE N-ACETYLGALACTOSAMINYL 1-PHOSPHATE TRANSFERASE-RELATED"/>
    <property type="match status" value="1"/>
</dbReference>
<gene>
    <name evidence="2" type="ORF">S12H4_08970</name>
</gene>
<name>X1RYW6_9ZZZZ</name>
<comment type="caution">
    <text evidence="2">The sequence shown here is derived from an EMBL/GenBank/DDBJ whole genome shotgun (WGS) entry which is preliminary data.</text>
</comment>
<organism evidence="2">
    <name type="scientific">marine sediment metagenome</name>
    <dbReference type="NCBI Taxonomy" id="412755"/>
    <lineage>
        <taxon>unclassified sequences</taxon>
        <taxon>metagenomes</taxon>
        <taxon>ecological metagenomes</taxon>
    </lineage>
</organism>